<sequence>MPKQKPRHAVGRRADAPARSGGSLLPVAALTCPARRPSNASPVQSPAPFLSGVGASRCTQPHAHGRATSILGQDRPNAQAPRAFGFPGAQTSVGTGGEGRGGRRRRPAPRPRGPAPPASKPTPSASARQTNRTPTLISPSTSIPGSPSRKSLRCAPTRSPQDGTRVQGSNASWDGMIPGGWECGVWVQLEECEFVAESVHAERAALPLRERWPDVGVALRGTAPLISGTIGAPRLPQIEEKPLLACPSRL</sequence>
<dbReference type="AlphaFoldDB" id="A0A212RRB9"/>
<accession>A0A212RRB9</accession>
<dbReference type="Proteomes" id="UP000197025">
    <property type="component" value="Unassembled WGS sequence"/>
</dbReference>
<dbReference type="InParanoid" id="A0A212RRB9"/>
<reference evidence="3" key="1">
    <citation type="submission" date="2017-06" db="EMBL/GenBank/DDBJ databases">
        <authorList>
            <person name="Varghese N."/>
            <person name="Submissions S."/>
        </authorList>
    </citation>
    <scope>NUCLEOTIDE SEQUENCE [LARGE SCALE GENOMIC DNA]</scope>
    <source>
        <strain evidence="3">JAD2</strain>
    </source>
</reference>
<evidence type="ECO:0000256" key="1">
    <source>
        <dbReference type="SAM" id="MobiDB-lite"/>
    </source>
</evidence>
<evidence type="ECO:0000313" key="3">
    <source>
        <dbReference type="Proteomes" id="UP000197025"/>
    </source>
</evidence>
<feature type="region of interest" description="Disordered" evidence="1">
    <location>
        <begin position="1"/>
        <end position="173"/>
    </location>
</feature>
<dbReference type="EMBL" id="FYEK01000075">
    <property type="protein sequence ID" value="SNB75163.1"/>
    <property type="molecule type" value="Genomic_DNA"/>
</dbReference>
<protein>
    <submittedName>
        <fullName evidence="2">Uncharacterized protein</fullName>
    </submittedName>
</protein>
<feature type="compositionally biased region" description="Pro residues" evidence="1">
    <location>
        <begin position="110"/>
        <end position="120"/>
    </location>
</feature>
<feature type="compositionally biased region" description="Low complexity" evidence="1">
    <location>
        <begin position="121"/>
        <end position="148"/>
    </location>
</feature>
<name>A0A212RRB9_9CHLR</name>
<evidence type="ECO:0000313" key="2">
    <source>
        <dbReference type="EMBL" id="SNB75163.1"/>
    </source>
</evidence>
<keyword evidence="3" id="KW-1185">Reference proteome</keyword>
<gene>
    <name evidence="2" type="ORF">SAMN02746019_00018670</name>
</gene>
<proteinExistence type="predicted"/>
<feature type="compositionally biased region" description="Polar residues" evidence="1">
    <location>
        <begin position="158"/>
        <end position="172"/>
    </location>
</feature>
<organism evidence="2 3">
    <name type="scientific">Thermoflexus hugenholtzii JAD2</name>
    <dbReference type="NCBI Taxonomy" id="877466"/>
    <lineage>
        <taxon>Bacteria</taxon>
        <taxon>Bacillati</taxon>
        <taxon>Chloroflexota</taxon>
        <taxon>Thermoflexia</taxon>
        <taxon>Thermoflexales</taxon>
        <taxon>Thermoflexaceae</taxon>
        <taxon>Thermoflexus</taxon>
    </lineage>
</organism>
<feature type="compositionally biased region" description="Basic residues" evidence="1">
    <location>
        <begin position="1"/>
        <end position="11"/>
    </location>
</feature>